<dbReference type="AlphaFoldDB" id="A0A699WNM5"/>
<keyword evidence="2" id="KW-0347">Helicase</keyword>
<dbReference type="GO" id="GO:0004386">
    <property type="term" value="F:helicase activity"/>
    <property type="evidence" value="ECO:0007669"/>
    <property type="project" value="UniProtKB-KW"/>
</dbReference>
<dbReference type="InterPro" id="IPR025476">
    <property type="entry name" value="Helitron_helicase-like"/>
</dbReference>
<keyword evidence="2" id="KW-0547">Nucleotide-binding</keyword>
<evidence type="ECO:0000313" key="2">
    <source>
        <dbReference type="EMBL" id="GFD48449.1"/>
    </source>
</evidence>
<sequence length="55" mass="6539">GNPSYFITFTCNVKWPEITEYMSQFPLLSTTDRGDVVDRVFEMKSHQFVNYLRDD</sequence>
<proteinExistence type="predicted"/>
<organism evidence="2">
    <name type="scientific">Tanacetum cinerariifolium</name>
    <name type="common">Dalmatian daisy</name>
    <name type="synonym">Chrysanthemum cinerariifolium</name>
    <dbReference type="NCBI Taxonomy" id="118510"/>
    <lineage>
        <taxon>Eukaryota</taxon>
        <taxon>Viridiplantae</taxon>
        <taxon>Streptophyta</taxon>
        <taxon>Embryophyta</taxon>
        <taxon>Tracheophyta</taxon>
        <taxon>Spermatophyta</taxon>
        <taxon>Magnoliopsida</taxon>
        <taxon>eudicotyledons</taxon>
        <taxon>Gunneridae</taxon>
        <taxon>Pentapetalae</taxon>
        <taxon>asterids</taxon>
        <taxon>campanulids</taxon>
        <taxon>Asterales</taxon>
        <taxon>Asteraceae</taxon>
        <taxon>Asteroideae</taxon>
        <taxon>Anthemideae</taxon>
        <taxon>Anthemidinae</taxon>
        <taxon>Tanacetum</taxon>
    </lineage>
</organism>
<gene>
    <name evidence="2" type="ORF">Tci_920418</name>
</gene>
<accession>A0A699WNM5</accession>
<dbReference type="EMBL" id="BKCJ011722291">
    <property type="protein sequence ID" value="GFD48449.1"/>
    <property type="molecule type" value="Genomic_DNA"/>
</dbReference>
<comment type="caution">
    <text evidence="2">The sequence shown here is derived from an EMBL/GenBank/DDBJ whole genome shotgun (WGS) entry which is preliminary data.</text>
</comment>
<feature type="non-terminal residue" evidence="2">
    <location>
        <position position="1"/>
    </location>
</feature>
<reference evidence="2" key="1">
    <citation type="journal article" date="2019" name="Sci. Rep.">
        <title>Draft genome of Tanacetum cinerariifolium, the natural source of mosquito coil.</title>
        <authorList>
            <person name="Yamashiro T."/>
            <person name="Shiraishi A."/>
            <person name="Satake H."/>
            <person name="Nakayama K."/>
        </authorList>
    </citation>
    <scope>NUCLEOTIDE SEQUENCE</scope>
</reference>
<keyword evidence="2" id="KW-0067">ATP-binding</keyword>
<keyword evidence="2" id="KW-0378">Hydrolase</keyword>
<evidence type="ECO:0000259" key="1">
    <source>
        <dbReference type="Pfam" id="PF14214"/>
    </source>
</evidence>
<name>A0A699WNM5_TANCI</name>
<protein>
    <submittedName>
        <fullName evidence="2">DNA helicase</fullName>
    </submittedName>
</protein>
<feature type="domain" description="Helitron helicase-like" evidence="1">
    <location>
        <begin position="1"/>
        <end position="53"/>
    </location>
</feature>
<dbReference type="Pfam" id="PF14214">
    <property type="entry name" value="Helitron_like_N"/>
    <property type="match status" value="1"/>
</dbReference>